<dbReference type="InterPro" id="IPR036038">
    <property type="entry name" value="Aminotransferase-like"/>
</dbReference>
<organism evidence="1 2">
    <name type="scientific">Pseudodesulfovibrio senegalensis</name>
    <dbReference type="NCBI Taxonomy" id="1721087"/>
    <lineage>
        <taxon>Bacteria</taxon>
        <taxon>Pseudomonadati</taxon>
        <taxon>Thermodesulfobacteriota</taxon>
        <taxon>Desulfovibrionia</taxon>
        <taxon>Desulfovibrionales</taxon>
        <taxon>Desulfovibrionaceae</taxon>
    </lineage>
</organism>
<evidence type="ECO:0000313" key="1">
    <source>
        <dbReference type="EMBL" id="KAB1440819.1"/>
    </source>
</evidence>
<reference evidence="1 2" key="1">
    <citation type="journal article" date="2017" name="Int. J. Syst. Evol. Microbiol.">
        <title>Desulfovibrio senegalensis sp. nov., a mesophilic sulfate reducer isolated from marine sediment.</title>
        <authorList>
            <person name="Thioye A."/>
            <person name="Gam Z.B.A."/>
            <person name="Mbengue M."/>
            <person name="Cayol J.L."/>
            <person name="Joseph-Bartoli M."/>
            <person name="Toure-Kane C."/>
            <person name="Labat M."/>
        </authorList>
    </citation>
    <scope>NUCLEOTIDE SEQUENCE [LARGE SCALE GENOMIC DNA]</scope>
    <source>
        <strain evidence="1 2">DSM 101509</strain>
    </source>
</reference>
<sequence length="257" mass="28612">MTHFYNNRYAKGGVPLETYSPAFRFGTGFFETLLYNGKRLMHCDRHVGRIHASLDHFCIPYESVPFEEVCFLLLEKNGLTGSPARVNIFYPVAGEVTRPVVTAAAYTPDPERTYRLNVCPDRHVSTLNVHKTMAYMFFNQAHAQAVAQGFDDALLLDFSDEVLETTTASLLFSKDGQLYETDTPYKLPSLALEIAREHLDIEPRPVALAELSVMDHAYALNSLVGMRPVRRIGHVEYALDEQSCGGVTAAVCGRTGG</sequence>
<name>A0A6N6MZX7_9BACT</name>
<dbReference type="RefSeq" id="WP_151151563.1">
    <property type="nucleotide sequence ID" value="NZ_WAIE01000006.1"/>
</dbReference>
<dbReference type="Gene3D" id="3.30.470.10">
    <property type="match status" value="1"/>
</dbReference>
<dbReference type="OrthoDB" id="9805628at2"/>
<dbReference type="InterPro" id="IPR001544">
    <property type="entry name" value="Aminotrans_IV"/>
</dbReference>
<comment type="caution">
    <text evidence="1">The sequence shown here is derived from an EMBL/GenBank/DDBJ whole genome shotgun (WGS) entry which is preliminary data.</text>
</comment>
<evidence type="ECO:0000313" key="2">
    <source>
        <dbReference type="Proteomes" id="UP000438699"/>
    </source>
</evidence>
<accession>A0A6N6MZX7</accession>
<dbReference type="GO" id="GO:0008483">
    <property type="term" value="F:transaminase activity"/>
    <property type="evidence" value="ECO:0007669"/>
    <property type="project" value="UniProtKB-KW"/>
</dbReference>
<proteinExistence type="predicted"/>
<dbReference type="Gene3D" id="3.20.10.10">
    <property type="entry name" value="D-amino Acid Aminotransferase, subunit A, domain 2"/>
    <property type="match status" value="1"/>
</dbReference>
<keyword evidence="1" id="KW-0808">Transferase</keyword>
<dbReference type="InterPro" id="IPR043132">
    <property type="entry name" value="BCAT-like_C"/>
</dbReference>
<dbReference type="Pfam" id="PF01063">
    <property type="entry name" value="Aminotran_4"/>
    <property type="match status" value="1"/>
</dbReference>
<gene>
    <name evidence="1" type="ORF">F8A88_12775</name>
</gene>
<dbReference type="Proteomes" id="UP000438699">
    <property type="component" value="Unassembled WGS sequence"/>
</dbReference>
<keyword evidence="1" id="KW-0032">Aminotransferase</keyword>
<dbReference type="SUPFAM" id="SSF56752">
    <property type="entry name" value="D-aminoacid aminotransferase-like PLP-dependent enzymes"/>
    <property type="match status" value="1"/>
</dbReference>
<dbReference type="EMBL" id="WAIE01000006">
    <property type="protein sequence ID" value="KAB1440819.1"/>
    <property type="molecule type" value="Genomic_DNA"/>
</dbReference>
<keyword evidence="2" id="KW-1185">Reference proteome</keyword>
<dbReference type="AlphaFoldDB" id="A0A6N6MZX7"/>
<protein>
    <submittedName>
        <fullName evidence="1">Aminotransferase class IV</fullName>
    </submittedName>
</protein>
<dbReference type="InterPro" id="IPR043131">
    <property type="entry name" value="BCAT-like_N"/>
</dbReference>